<name>A0A418KH18_9ACTN</name>
<protein>
    <submittedName>
        <fullName evidence="1">Uncharacterized protein</fullName>
    </submittedName>
</protein>
<dbReference type="AlphaFoldDB" id="A0A418KH18"/>
<proteinExistence type="predicted"/>
<dbReference type="EMBL" id="QUAL01000426">
    <property type="protein sequence ID" value="RIQ11343.1"/>
    <property type="molecule type" value="Genomic_DNA"/>
</dbReference>
<keyword evidence="2" id="KW-1185">Reference proteome</keyword>
<comment type="caution">
    <text evidence="1">The sequence shown here is derived from an EMBL/GenBank/DDBJ whole genome shotgun (WGS) entry which is preliminary data.</text>
</comment>
<sequence length="193" mass="21665">MSSFPADPLNIELTVRSRSAAWLLMRRQPQAWWASADVIGPCEESVRHVGDVSMWTVTHDSWESIHPELVDTVLTADGQQFEPELDEFIGRGPRNVLLVERWTWSTPWRTMAGPLLAATIARFAWQVRLAVCHATSDDDARSSRDLRAAAGAVLEQHGWHPWRGLHIADPRSDAIADTALEILEAWMPTPTPD</sequence>
<organism evidence="1 2">
    <name type="scientific">Jiangella rhizosphaerae</name>
    <dbReference type="NCBI Taxonomy" id="2293569"/>
    <lineage>
        <taxon>Bacteria</taxon>
        <taxon>Bacillati</taxon>
        <taxon>Actinomycetota</taxon>
        <taxon>Actinomycetes</taxon>
        <taxon>Jiangellales</taxon>
        <taxon>Jiangellaceae</taxon>
        <taxon>Jiangella</taxon>
    </lineage>
</organism>
<gene>
    <name evidence="1" type="ORF">DY240_29045</name>
</gene>
<reference evidence="1 2" key="1">
    <citation type="submission" date="2018-09" db="EMBL/GenBank/DDBJ databases">
        <title>Isolation, diversity and antifungal activity of actinobacteria from wheat.</title>
        <authorList>
            <person name="Han C."/>
        </authorList>
    </citation>
    <scope>NUCLEOTIDE SEQUENCE [LARGE SCALE GENOMIC DNA]</scope>
    <source>
        <strain evidence="1 2">NEAU-YY265</strain>
    </source>
</reference>
<evidence type="ECO:0000313" key="1">
    <source>
        <dbReference type="EMBL" id="RIQ11343.1"/>
    </source>
</evidence>
<dbReference type="Proteomes" id="UP000284057">
    <property type="component" value="Unassembled WGS sequence"/>
</dbReference>
<accession>A0A418KH18</accession>
<evidence type="ECO:0000313" key="2">
    <source>
        <dbReference type="Proteomes" id="UP000284057"/>
    </source>
</evidence>